<organism evidence="2 3">
    <name type="scientific">Limimaricola cinnabarinus LL-001</name>
    <dbReference type="NCBI Taxonomy" id="1337093"/>
    <lineage>
        <taxon>Bacteria</taxon>
        <taxon>Pseudomonadati</taxon>
        <taxon>Pseudomonadota</taxon>
        <taxon>Alphaproteobacteria</taxon>
        <taxon>Rhodobacterales</taxon>
        <taxon>Paracoccaceae</taxon>
        <taxon>Limimaricola</taxon>
    </lineage>
</organism>
<evidence type="ECO:0000256" key="1">
    <source>
        <dbReference type="SAM" id="MobiDB-lite"/>
    </source>
</evidence>
<feature type="compositionally biased region" description="Polar residues" evidence="1">
    <location>
        <begin position="10"/>
        <end position="28"/>
    </location>
</feature>
<dbReference type="Proteomes" id="UP000016566">
    <property type="component" value="Unassembled WGS sequence"/>
</dbReference>
<protein>
    <submittedName>
        <fullName evidence="2">Uncharacterized protein</fullName>
    </submittedName>
</protein>
<name>U2YQ64_9RHOB</name>
<proteinExistence type="predicted"/>
<sequence length="37" mass="4221">MSIDIRAPATSCTSTLTRRVSDRQNVARRTQRRMATI</sequence>
<keyword evidence="3" id="KW-1185">Reference proteome</keyword>
<feature type="region of interest" description="Disordered" evidence="1">
    <location>
        <begin position="1"/>
        <end position="37"/>
    </location>
</feature>
<reference evidence="2" key="1">
    <citation type="journal article" date="2013" name="Genome Announc.">
        <title>Draft Genome Sequence of Loktanella cinnabarina LL-001T, Isolated from Deep-Sea Floor Sediment.</title>
        <authorList>
            <person name="Nishi S."/>
            <person name="Tsubouchi T."/>
            <person name="Takaki Y."/>
            <person name="Koyanagi R."/>
            <person name="Satoh N."/>
            <person name="Maruyama T."/>
            <person name="Hatada Y."/>
        </authorList>
    </citation>
    <scope>NUCLEOTIDE SEQUENCE [LARGE SCALE GENOMIC DNA]</scope>
    <source>
        <strain evidence="2">LL-001</strain>
    </source>
</reference>
<evidence type="ECO:0000313" key="2">
    <source>
        <dbReference type="EMBL" id="GAD57556.1"/>
    </source>
</evidence>
<comment type="caution">
    <text evidence="2">The sequence shown here is derived from an EMBL/GenBank/DDBJ whole genome shotgun (WGS) entry which is preliminary data.</text>
</comment>
<dbReference type="STRING" id="1337093.MBELCI_3608"/>
<accession>U2YQ64</accession>
<dbReference type="EMBL" id="BATB01000104">
    <property type="protein sequence ID" value="GAD57556.1"/>
    <property type="molecule type" value="Genomic_DNA"/>
</dbReference>
<dbReference type="AlphaFoldDB" id="U2YQ64"/>
<gene>
    <name evidence="2" type="ORF">MBELCI_3608</name>
</gene>
<evidence type="ECO:0000313" key="3">
    <source>
        <dbReference type="Proteomes" id="UP000016566"/>
    </source>
</evidence>